<keyword evidence="10" id="KW-0746">Sphingolipid metabolism</keyword>
<dbReference type="InParanoid" id="A0A286UA58"/>
<keyword evidence="9 10" id="KW-0472">Membrane</keyword>
<comment type="function">
    <text evidence="10">Mediator of sterol homeostasis involved in sterol uptake, trafficking and distribution into membranes.</text>
</comment>
<name>A0A286UA58_9AGAM</name>
<evidence type="ECO:0000256" key="3">
    <source>
        <dbReference type="ARBA" id="ARBA00022448"/>
    </source>
</evidence>
<comment type="subcellular location">
    <subcellularLocation>
        <location evidence="1 10">Endoplasmic reticulum membrane</location>
        <topology evidence="1 10">Multi-pass membrane protein</topology>
    </subcellularLocation>
    <subcellularLocation>
        <location evidence="10">Golgi apparatus membrane</location>
        <topology evidence="10">Multi-pass membrane protein</topology>
    </subcellularLocation>
</comment>
<feature type="transmembrane region" description="Helical" evidence="10">
    <location>
        <begin position="197"/>
        <end position="221"/>
    </location>
</feature>
<keyword evidence="3 10" id="KW-0813">Transport</keyword>
<dbReference type="InterPro" id="IPR007290">
    <property type="entry name" value="Arv1"/>
</dbReference>
<keyword evidence="10" id="KW-0333">Golgi apparatus</keyword>
<keyword evidence="6 10" id="KW-1133">Transmembrane helix</keyword>
<evidence type="ECO:0000256" key="6">
    <source>
        <dbReference type="ARBA" id="ARBA00022989"/>
    </source>
</evidence>
<sequence length="324" mass="37119">MPICTHCTHKISYLYTVYESATNLRLDQCPNCLKFADPYVEHDVLTLLLDLILLKRDVFRHLLFNRGYEPRRASEASKWENDKDKPFQKNLTLSKQEMDRRILTLRLGIILVFLDAFIRWSHLGPANAMFGDASAFWRRDRLEPLLRIFAGCIIETVAFHCGITLVSASFLKLEDILHRHKSEPTHKKSNVREELRLSHIPLTLIYSSLTKLFLLLLLALWKPSSMSSNRPRTFSQPSTGTGFFRSALEILDDDTLDREWVVRNVLGGMAAGFGLRVVLDLRPVLTTIIILVGWMVKTFVANLLSPWVTKGDTFGNVFLAYSIP</sequence>
<protein>
    <recommendedName>
        <fullName evidence="10">Protein ARV</fullName>
    </recommendedName>
</protein>
<feature type="transmembrane region" description="Helical" evidence="10">
    <location>
        <begin position="260"/>
        <end position="279"/>
    </location>
</feature>
<dbReference type="GO" id="GO:0006665">
    <property type="term" value="P:sphingolipid metabolic process"/>
    <property type="evidence" value="ECO:0007669"/>
    <property type="project" value="UniProtKB-UniRule"/>
</dbReference>
<dbReference type="PANTHER" id="PTHR14467">
    <property type="entry name" value="ARV1"/>
    <property type="match status" value="1"/>
</dbReference>
<evidence type="ECO:0000256" key="9">
    <source>
        <dbReference type="ARBA" id="ARBA00023136"/>
    </source>
</evidence>
<evidence type="ECO:0000256" key="1">
    <source>
        <dbReference type="ARBA" id="ARBA00004477"/>
    </source>
</evidence>
<keyword evidence="7 10" id="KW-0445">Lipid transport</keyword>
<evidence type="ECO:0000256" key="2">
    <source>
        <dbReference type="ARBA" id="ARBA00009187"/>
    </source>
</evidence>
<dbReference type="STRING" id="2282107.A0A286UA58"/>
<keyword evidence="5 10" id="KW-0256">Endoplasmic reticulum</keyword>
<dbReference type="OrthoDB" id="2192830at2759"/>
<keyword evidence="4 10" id="KW-0812">Transmembrane</keyword>
<feature type="transmembrane region" description="Helical" evidence="10">
    <location>
        <begin position="103"/>
        <end position="120"/>
    </location>
</feature>
<reference evidence="11 12" key="1">
    <citation type="journal article" date="2017" name="Mol. Ecol.">
        <title>Comparative and population genomic landscape of Phellinus noxius: A hypervariable fungus causing root rot in trees.</title>
        <authorList>
            <person name="Chung C.L."/>
            <person name="Lee T.J."/>
            <person name="Akiba M."/>
            <person name="Lee H.H."/>
            <person name="Kuo T.H."/>
            <person name="Liu D."/>
            <person name="Ke H.M."/>
            <person name="Yokoi T."/>
            <person name="Roa M.B."/>
            <person name="Lu M.J."/>
            <person name="Chang Y.Y."/>
            <person name="Ann P.J."/>
            <person name="Tsai J.N."/>
            <person name="Chen C.Y."/>
            <person name="Tzean S.S."/>
            <person name="Ota Y."/>
            <person name="Hattori T."/>
            <person name="Sahashi N."/>
            <person name="Liou R.F."/>
            <person name="Kikuchi T."/>
            <person name="Tsai I.J."/>
        </authorList>
    </citation>
    <scope>NUCLEOTIDE SEQUENCE [LARGE SCALE GENOMIC DNA]</scope>
    <source>
        <strain evidence="11 12">FFPRI411160</strain>
    </source>
</reference>
<organism evidence="11 12">
    <name type="scientific">Pyrrhoderma noxium</name>
    <dbReference type="NCBI Taxonomy" id="2282107"/>
    <lineage>
        <taxon>Eukaryota</taxon>
        <taxon>Fungi</taxon>
        <taxon>Dikarya</taxon>
        <taxon>Basidiomycota</taxon>
        <taxon>Agaricomycotina</taxon>
        <taxon>Agaricomycetes</taxon>
        <taxon>Hymenochaetales</taxon>
        <taxon>Hymenochaetaceae</taxon>
        <taxon>Pyrrhoderma</taxon>
    </lineage>
</organism>
<keyword evidence="8 10" id="KW-0443">Lipid metabolism</keyword>
<dbReference type="Proteomes" id="UP000217199">
    <property type="component" value="Unassembled WGS sequence"/>
</dbReference>
<accession>A0A286UA58</accession>
<dbReference type="PANTHER" id="PTHR14467:SF0">
    <property type="entry name" value="PROTEIN ARV1"/>
    <property type="match status" value="1"/>
</dbReference>
<dbReference type="GO" id="GO:0097036">
    <property type="term" value="P:regulation of plasma membrane sterol distribution"/>
    <property type="evidence" value="ECO:0007669"/>
    <property type="project" value="UniProtKB-UniRule"/>
</dbReference>
<dbReference type="GO" id="GO:0032541">
    <property type="term" value="C:cortical endoplasmic reticulum"/>
    <property type="evidence" value="ECO:0007669"/>
    <property type="project" value="TreeGrafter"/>
</dbReference>
<feature type="transmembrane region" description="Helical" evidence="10">
    <location>
        <begin position="148"/>
        <end position="171"/>
    </location>
</feature>
<evidence type="ECO:0000256" key="4">
    <source>
        <dbReference type="ARBA" id="ARBA00022692"/>
    </source>
</evidence>
<dbReference type="GO" id="GO:0005789">
    <property type="term" value="C:endoplasmic reticulum membrane"/>
    <property type="evidence" value="ECO:0007669"/>
    <property type="project" value="UniProtKB-SubCell"/>
</dbReference>
<evidence type="ECO:0000256" key="7">
    <source>
        <dbReference type="ARBA" id="ARBA00023055"/>
    </source>
</evidence>
<dbReference type="FunCoup" id="A0A286UA58">
    <property type="interactions" value="283"/>
</dbReference>
<evidence type="ECO:0000313" key="11">
    <source>
        <dbReference type="EMBL" id="PAV16445.1"/>
    </source>
</evidence>
<comment type="similarity">
    <text evidence="2 10">Belongs to the ARV1 family.</text>
</comment>
<dbReference type="GO" id="GO:0032366">
    <property type="term" value="P:intracellular sterol transport"/>
    <property type="evidence" value="ECO:0007669"/>
    <property type="project" value="UniProtKB-UniRule"/>
</dbReference>
<dbReference type="GO" id="GO:0000139">
    <property type="term" value="C:Golgi membrane"/>
    <property type="evidence" value="ECO:0007669"/>
    <property type="project" value="UniProtKB-SubCell"/>
</dbReference>
<evidence type="ECO:0000256" key="5">
    <source>
        <dbReference type="ARBA" id="ARBA00022824"/>
    </source>
</evidence>
<comment type="function">
    <text evidence="10">Regulates also the sphingolipid metabolism.</text>
</comment>
<keyword evidence="12" id="KW-1185">Reference proteome</keyword>
<feature type="transmembrane region" description="Helical" evidence="10">
    <location>
        <begin position="284"/>
        <end position="304"/>
    </location>
</feature>
<dbReference type="EMBL" id="NBII01000008">
    <property type="protein sequence ID" value="PAV16445.1"/>
    <property type="molecule type" value="Genomic_DNA"/>
</dbReference>
<gene>
    <name evidence="11" type="ORF">PNOK_0806500</name>
</gene>
<comment type="caution">
    <text evidence="11">The sequence shown here is derived from an EMBL/GenBank/DDBJ whole genome shotgun (WGS) entry which is preliminary data.</text>
</comment>
<dbReference type="AlphaFoldDB" id="A0A286UA58"/>
<evidence type="ECO:0000313" key="12">
    <source>
        <dbReference type="Proteomes" id="UP000217199"/>
    </source>
</evidence>
<dbReference type="GO" id="GO:0016125">
    <property type="term" value="P:sterol metabolic process"/>
    <property type="evidence" value="ECO:0007669"/>
    <property type="project" value="UniProtKB-UniRule"/>
</dbReference>
<proteinExistence type="inferred from homology"/>
<evidence type="ECO:0000256" key="10">
    <source>
        <dbReference type="RuleBase" id="RU368065"/>
    </source>
</evidence>
<evidence type="ECO:0000256" key="8">
    <source>
        <dbReference type="ARBA" id="ARBA00023098"/>
    </source>
</evidence>
<dbReference type="Pfam" id="PF04161">
    <property type="entry name" value="Arv1"/>
    <property type="match status" value="1"/>
</dbReference>